<gene>
    <name evidence="2" type="ORF">DSTB1V02_LOCUS12366</name>
</gene>
<evidence type="ECO:0000256" key="1">
    <source>
        <dbReference type="SAM" id="MobiDB-lite"/>
    </source>
</evidence>
<dbReference type="Gene3D" id="3.30.740.10">
    <property type="entry name" value="Protein Inhibitor Of Neuronal Nitric Oxide Synthase"/>
    <property type="match status" value="1"/>
</dbReference>
<proteinExistence type="predicted"/>
<dbReference type="AlphaFoldDB" id="A0A7R9FRT4"/>
<organism evidence="2">
    <name type="scientific">Darwinula stevensoni</name>
    <dbReference type="NCBI Taxonomy" id="69355"/>
    <lineage>
        <taxon>Eukaryota</taxon>
        <taxon>Metazoa</taxon>
        <taxon>Ecdysozoa</taxon>
        <taxon>Arthropoda</taxon>
        <taxon>Crustacea</taxon>
        <taxon>Oligostraca</taxon>
        <taxon>Ostracoda</taxon>
        <taxon>Podocopa</taxon>
        <taxon>Podocopida</taxon>
        <taxon>Darwinulocopina</taxon>
        <taxon>Darwinuloidea</taxon>
        <taxon>Darwinulidae</taxon>
        <taxon>Darwinula</taxon>
    </lineage>
</organism>
<dbReference type="Proteomes" id="UP000677054">
    <property type="component" value="Unassembled WGS sequence"/>
</dbReference>
<reference evidence="2" key="1">
    <citation type="submission" date="2020-11" db="EMBL/GenBank/DDBJ databases">
        <authorList>
            <person name="Tran Van P."/>
        </authorList>
    </citation>
    <scope>NUCLEOTIDE SEQUENCE</scope>
</reference>
<evidence type="ECO:0000313" key="2">
    <source>
        <dbReference type="EMBL" id="CAD7252608.1"/>
    </source>
</evidence>
<evidence type="ECO:0000313" key="3">
    <source>
        <dbReference type="Proteomes" id="UP000677054"/>
    </source>
</evidence>
<dbReference type="Pfam" id="PF01221">
    <property type="entry name" value="Dynein_light"/>
    <property type="match status" value="1"/>
</dbReference>
<dbReference type="InterPro" id="IPR037177">
    <property type="entry name" value="DLC_sf"/>
</dbReference>
<feature type="region of interest" description="Disordered" evidence="1">
    <location>
        <begin position="16"/>
        <end position="35"/>
    </location>
</feature>
<dbReference type="GO" id="GO:0007017">
    <property type="term" value="P:microtubule-based process"/>
    <property type="evidence" value="ECO:0007669"/>
    <property type="project" value="InterPro"/>
</dbReference>
<dbReference type="EMBL" id="CAJPEV010004621">
    <property type="protein sequence ID" value="CAG0902083.1"/>
    <property type="molecule type" value="Genomic_DNA"/>
</dbReference>
<name>A0A7R9FRT4_9CRUS</name>
<sequence>MTTEVKAQTIAKQAMKNHEHYSGYKQRTAKKSRSEVQQSKMAKKMEKYACSVAQREMKTNLDNLALRNQIVEDMGKMYDGHWNCLVIVGNKNDTCSFSRAETPTFHYKHEERCVTIWRSL</sequence>
<dbReference type="InterPro" id="IPR001372">
    <property type="entry name" value="Dynein_light_chain_typ-1/2"/>
</dbReference>
<keyword evidence="3" id="KW-1185">Reference proteome</keyword>
<dbReference type="GO" id="GO:0030286">
    <property type="term" value="C:dynein complex"/>
    <property type="evidence" value="ECO:0007669"/>
    <property type="project" value="InterPro"/>
</dbReference>
<dbReference type="SUPFAM" id="SSF54648">
    <property type="entry name" value="DLC"/>
    <property type="match status" value="1"/>
</dbReference>
<accession>A0A7R9FRT4</accession>
<evidence type="ECO:0008006" key="4">
    <source>
        <dbReference type="Google" id="ProtNLM"/>
    </source>
</evidence>
<protein>
    <recommendedName>
        <fullName evidence="4">Dynein light chain</fullName>
    </recommendedName>
</protein>
<dbReference type="EMBL" id="LR904138">
    <property type="protein sequence ID" value="CAD7252608.1"/>
    <property type="molecule type" value="Genomic_DNA"/>
</dbReference>